<dbReference type="EMBL" id="KZ819688">
    <property type="protein sequence ID" value="PWN54320.1"/>
    <property type="molecule type" value="Genomic_DNA"/>
</dbReference>
<keyword evidence="2" id="KW-1185">Reference proteome</keyword>
<gene>
    <name evidence="1" type="ORF">IE53DRAFT_216273</name>
</gene>
<name>A0ACD0P872_9BASI</name>
<organism evidence="1 2">
    <name type="scientific">Violaceomyces palustris</name>
    <dbReference type="NCBI Taxonomy" id="1673888"/>
    <lineage>
        <taxon>Eukaryota</taxon>
        <taxon>Fungi</taxon>
        <taxon>Dikarya</taxon>
        <taxon>Basidiomycota</taxon>
        <taxon>Ustilaginomycotina</taxon>
        <taxon>Ustilaginomycetes</taxon>
        <taxon>Violaceomycetales</taxon>
        <taxon>Violaceomycetaceae</taxon>
        <taxon>Violaceomyces</taxon>
    </lineage>
</organism>
<sequence>MKNVLKACQATSAHRPKRKAKPPLRVSRPSTPSDSCTNTRSRHHKTTRFAKTASGKKNTEAGPGGNPSFQVIFFVLFPFFFCLSTSASLPFSSSYSLGPHARFASIPTPSSSESTCTQSVSRTSEERKAHVTILPSSLHENLKHLFRCF</sequence>
<reference evidence="1 2" key="1">
    <citation type="journal article" date="2018" name="Mol. Biol. Evol.">
        <title>Broad Genomic Sampling Reveals a Smut Pathogenic Ancestry of the Fungal Clade Ustilaginomycotina.</title>
        <authorList>
            <person name="Kijpornyongpan T."/>
            <person name="Mondo S.J."/>
            <person name="Barry K."/>
            <person name="Sandor L."/>
            <person name="Lee J."/>
            <person name="Lipzen A."/>
            <person name="Pangilinan J."/>
            <person name="LaButti K."/>
            <person name="Hainaut M."/>
            <person name="Henrissat B."/>
            <person name="Grigoriev I.V."/>
            <person name="Spatafora J.W."/>
            <person name="Aime M.C."/>
        </authorList>
    </citation>
    <scope>NUCLEOTIDE SEQUENCE [LARGE SCALE GENOMIC DNA]</scope>
    <source>
        <strain evidence="1 2">SA 807</strain>
    </source>
</reference>
<proteinExistence type="predicted"/>
<evidence type="ECO:0000313" key="2">
    <source>
        <dbReference type="Proteomes" id="UP000245626"/>
    </source>
</evidence>
<protein>
    <submittedName>
        <fullName evidence="1">Uncharacterized protein</fullName>
    </submittedName>
</protein>
<evidence type="ECO:0000313" key="1">
    <source>
        <dbReference type="EMBL" id="PWN54320.1"/>
    </source>
</evidence>
<accession>A0ACD0P872</accession>
<dbReference type="Proteomes" id="UP000245626">
    <property type="component" value="Unassembled WGS sequence"/>
</dbReference>